<evidence type="ECO:0000256" key="1">
    <source>
        <dbReference type="SAM" id="MobiDB-lite"/>
    </source>
</evidence>
<dbReference type="InterPro" id="IPR043129">
    <property type="entry name" value="ATPase_NBD"/>
</dbReference>
<dbReference type="Proteomes" id="UP000316545">
    <property type="component" value="Unassembled WGS sequence"/>
</dbReference>
<reference evidence="2 3" key="1">
    <citation type="submission" date="2019-06" db="EMBL/GenBank/DDBJ databases">
        <title>Genomic Encyclopedia of Type Strains, Phase IV (KMG-V): Genome sequencing to study the core and pangenomes of soil and plant-associated prokaryotes.</title>
        <authorList>
            <person name="Whitman W."/>
        </authorList>
    </citation>
    <scope>NUCLEOTIDE SEQUENCE [LARGE SCALE GENOMIC DNA]</scope>
    <source>
        <strain evidence="2 3">BR 11865</strain>
    </source>
</reference>
<comment type="caution">
    <text evidence="2">The sequence shown here is derived from an EMBL/GenBank/DDBJ whole genome shotgun (WGS) entry which is preliminary data.</text>
</comment>
<dbReference type="InterPro" id="IPR049874">
    <property type="entry name" value="ROK_cs"/>
</dbReference>
<keyword evidence="3" id="KW-1185">Reference proteome</keyword>
<dbReference type="EMBL" id="VITO01000002">
    <property type="protein sequence ID" value="TWB30657.1"/>
    <property type="molecule type" value="Genomic_DNA"/>
</dbReference>
<keyword evidence="2" id="KW-0418">Kinase</keyword>
<dbReference type="GO" id="GO:0004396">
    <property type="term" value="F:hexokinase activity"/>
    <property type="evidence" value="ECO:0007669"/>
    <property type="project" value="TreeGrafter"/>
</dbReference>
<proteinExistence type="predicted"/>
<dbReference type="RefSeq" id="WP_145615499.1">
    <property type="nucleotide sequence ID" value="NZ_JAYNFR010000039.1"/>
</dbReference>
<keyword evidence="2" id="KW-0808">Transferase</keyword>
<accession>A0A560G9T3</accession>
<dbReference type="Gene3D" id="3.30.420.40">
    <property type="match status" value="2"/>
</dbReference>
<dbReference type="PROSITE" id="PS01125">
    <property type="entry name" value="ROK"/>
    <property type="match status" value="1"/>
</dbReference>
<evidence type="ECO:0000313" key="2">
    <source>
        <dbReference type="EMBL" id="TWB30657.1"/>
    </source>
</evidence>
<sequence>MARIGIDLGGTKIEGLALGDQGEELARRRIPAPRDDYGATLAAVAGLVAWLDAEIRVPAPASVGVGIPGVLSPLTGLVKNANSTWLNGHTLDRDLAAAIGRPVRLQNDANCLALSEAADGAGAGCRTVFAAILGTGCGGGVVVDGCIITGRHAAAGEWGHSPLPWPRPPQAPGMEPQQEDERPGPACYCGRRGCLETWVSGPGLADDHARATGRVLPAVEVAALAASGDGPAQAALDRHVDRLARGLAGVVNLLDPDVIVLGGGLSNMAHLYERLPRRLAAWCFSPDVTTPIRPARHGDSSGVRGAAWLWPIQR</sequence>
<dbReference type="AlphaFoldDB" id="A0A560G9T3"/>
<evidence type="ECO:0000313" key="3">
    <source>
        <dbReference type="Proteomes" id="UP000316545"/>
    </source>
</evidence>
<feature type="region of interest" description="Disordered" evidence="1">
    <location>
        <begin position="159"/>
        <end position="184"/>
    </location>
</feature>
<name>A0A560G9T3_9PROT</name>
<dbReference type="PANTHER" id="PTHR18964:SF174">
    <property type="entry name" value="D-ALLOSE KINASE-RELATED"/>
    <property type="match status" value="1"/>
</dbReference>
<dbReference type="Pfam" id="PF00480">
    <property type="entry name" value="ROK"/>
    <property type="match status" value="1"/>
</dbReference>
<dbReference type="CDD" id="cd24066">
    <property type="entry name" value="ASKHA_NBD_ROK_EcFRK-like"/>
    <property type="match status" value="1"/>
</dbReference>
<dbReference type="SUPFAM" id="SSF53067">
    <property type="entry name" value="Actin-like ATPase domain"/>
    <property type="match status" value="1"/>
</dbReference>
<organism evidence="2 3">
    <name type="scientific">Nitrospirillum amazonense</name>
    <dbReference type="NCBI Taxonomy" id="28077"/>
    <lineage>
        <taxon>Bacteria</taxon>
        <taxon>Pseudomonadati</taxon>
        <taxon>Pseudomonadota</taxon>
        <taxon>Alphaproteobacteria</taxon>
        <taxon>Rhodospirillales</taxon>
        <taxon>Azospirillaceae</taxon>
        <taxon>Nitrospirillum</taxon>
    </lineage>
</organism>
<dbReference type="PANTHER" id="PTHR18964">
    <property type="entry name" value="ROK (REPRESSOR, ORF, KINASE) FAMILY"/>
    <property type="match status" value="1"/>
</dbReference>
<protein>
    <submittedName>
        <fullName evidence="2">Fructokinase</fullName>
    </submittedName>
</protein>
<gene>
    <name evidence="2" type="ORF">FBZ88_102222</name>
</gene>
<dbReference type="InterPro" id="IPR000600">
    <property type="entry name" value="ROK"/>
</dbReference>